<dbReference type="SUPFAM" id="SSF53756">
    <property type="entry name" value="UDP-Glycosyltransferase/glycogen phosphorylase"/>
    <property type="match status" value="1"/>
</dbReference>
<gene>
    <name evidence="2" type="ORF">NS258_09260</name>
</gene>
<dbReference type="InterPro" id="IPR015393">
    <property type="entry name" value="DUF1972"/>
</dbReference>
<organism evidence="2 3">
    <name type="scientific">Sphingomonas sanguinis</name>
    <dbReference type="NCBI Taxonomy" id="33051"/>
    <lineage>
        <taxon>Bacteria</taxon>
        <taxon>Pseudomonadati</taxon>
        <taxon>Pseudomonadota</taxon>
        <taxon>Alphaproteobacteria</taxon>
        <taxon>Sphingomonadales</taxon>
        <taxon>Sphingomonadaceae</taxon>
        <taxon>Sphingomonas</taxon>
    </lineage>
</organism>
<dbReference type="EMBL" id="LDTC01000064">
    <property type="protein sequence ID" value="KTW13339.1"/>
    <property type="molecule type" value="Genomic_DNA"/>
</dbReference>
<evidence type="ECO:0000259" key="1">
    <source>
        <dbReference type="Pfam" id="PF09314"/>
    </source>
</evidence>
<feature type="domain" description="DUF1972" evidence="1">
    <location>
        <begin position="3"/>
        <end position="176"/>
    </location>
</feature>
<name>A0A147J8F5_9SPHN</name>
<dbReference type="Gene3D" id="3.40.50.2000">
    <property type="entry name" value="Glycogen Phosphorylase B"/>
    <property type="match status" value="1"/>
</dbReference>
<accession>A0A147J8F5</accession>
<protein>
    <recommendedName>
        <fullName evidence="1">DUF1972 domain-containing protein</fullName>
    </recommendedName>
</protein>
<dbReference type="PATRIC" id="fig|33051.5.peg.2923"/>
<evidence type="ECO:0000313" key="3">
    <source>
        <dbReference type="Proteomes" id="UP000074410"/>
    </source>
</evidence>
<dbReference type="RefSeq" id="WP_082678365.1">
    <property type="nucleotide sequence ID" value="NZ_LDTC01000064.1"/>
</dbReference>
<dbReference type="AlphaFoldDB" id="A0A147J8F5"/>
<comment type="caution">
    <text evidence="2">The sequence shown here is derived from an EMBL/GenBank/DDBJ whole genome shotgun (WGS) entry which is preliminary data.</text>
</comment>
<dbReference type="Proteomes" id="UP000074410">
    <property type="component" value="Unassembled WGS sequence"/>
</dbReference>
<sequence>MVPLVGTVGVPARYGGFETLAEQLCRHTSPDDVQFLVYCEAKAYSGDEHGREFAGHSRVFLPLRANGVASMFHDALALLDAVFRQGADEIFIFGYSGAWILPILKIIRPRVRYIVNVDGMEWRRDKFSTPARLLLKGLEWCAARTASVVIADNAALADLFRERYRREPVVIAYGGDHTVSTGQAMVPTMASEGHYLAIARIEPENNTEMIIKGCMVAGVPLVFIGNWKANAYGVGLRERYGDAPGITLLDPIYDQDMLAQWRSGAVGYIHGHSVGGTNPSLVEALFHTDVLASFDCSFNRATLSGAGGYFTDVDSLAQLLRNGLSPIPAVDLAALRSTYRWDEIAARYRGLLGS</sequence>
<dbReference type="Pfam" id="PF09314">
    <property type="entry name" value="DUF1972"/>
    <property type="match status" value="1"/>
</dbReference>
<proteinExistence type="predicted"/>
<reference evidence="2 3" key="1">
    <citation type="journal article" date="2016" name="Front. Microbiol.">
        <title>Genomic Resource of Rice Seed Associated Bacteria.</title>
        <authorList>
            <person name="Midha S."/>
            <person name="Bansal K."/>
            <person name="Sharma S."/>
            <person name="Kumar N."/>
            <person name="Patil P.P."/>
            <person name="Chaudhry V."/>
            <person name="Patil P.B."/>
        </authorList>
    </citation>
    <scope>NUCLEOTIDE SEQUENCE [LARGE SCALE GENOMIC DNA]</scope>
    <source>
        <strain evidence="2 3">NS258</strain>
    </source>
</reference>
<evidence type="ECO:0000313" key="2">
    <source>
        <dbReference type="EMBL" id="KTW13339.1"/>
    </source>
</evidence>